<evidence type="ECO:0000313" key="2">
    <source>
        <dbReference type="Proteomes" id="UP000024635"/>
    </source>
</evidence>
<dbReference type="EMBL" id="JARK01001339">
    <property type="protein sequence ID" value="EYC32200.1"/>
    <property type="molecule type" value="Genomic_DNA"/>
</dbReference>
<dbReference type="AlphaFoldDB" id="A0A016VXQ8"/>
<organism evidence="1 2">
    <name type="scientific">Ancylostoma ceylanicum</name>
    <dbReference type="NCBI Taxonomy" id="53326"/>
    <lineage>
        <taxon>Eukaryota</taxon>
        <taxon>Metazoa</taxon>
        <taxon>Ecdysozoa</taxon>
        <taxon>Nematoda</taxon>
        <taxon>Chromadorea</taxon>
        <taxon>Rhabditida</taxon>
        <taxon>Rhabditina</taxon>
        <taxon>Rhabditomorpha</taxon>
        <taxon>Strongyloidea</taxon>
        <taxon>Ancylostomatidae</taxon>
        <taxon>Ancylostomatinae</taxon>
        <taxon>Ancylostoma</taxon>
    </lineage>
</organism>
<dbReference type="Proteomes" id="UP000024635">
    <property type="component" value="Unassembled WGS sequence"/>
</dbReference>
<reference evidence="2" key="1">
    <citation type="journal article" date="2015" name="Nat. Genet.">
        <title>The genome and transcriptome of the zoonotic hookworm Ancylostoma ceylanicum identify infection-specific gene families.</title>
        <authorList>
            <person name="Schwarz E.M."/>
            <person name="Hu Y."/>
            <person name="Antoshechkin I."/>
            <person name="Miller M.M."/>
            <person name="Sternberg P.W."/>
            <person name="Aroian R.V."/>
        </authorList>
    </citation>
    <scope>NUCLEOTIDE SEQUENCE</scope>
    <source>
        <strain evidence="2">HY135</strain>
    </source>
</reference>
<proteinExistence type="predicted"/>
<name>A0A016VXQ8_9BILA</name>
<comment type="caution">
    <text evidence="1">The sequence shown here is derived from an EMBL/GenBank/DDBJ whole genome shotgun (WGS) entry which is preliminary data.</text>
</comment>
<keyword evidence="2" id="KW-1185">Reference proteome</keyword>
<gene>
    <name evidence="1" type="primary">Acey_s0003.g1453</name>
    <name evidence="1" type="ORF">Y032_0003g1453</name>
</gene>
<evidence type="ECO:0000313" key="1">
    <source>
        <dbReference type="EMBL" id="EYC32200.1"/>
    </source>
</evidence>
<sequence>MYSEVKTVVPKGRDRGAGALVVAYRGSGRSRRIGFPQCLCPAGLLPRCSRQPECPCRGPVPCLRPFGVH</sequence>
<accession>A0A016VXQ8</accession>
<protein>
    <submittedName>
        <fullName evidence="1">Uncharacterized protein</fullName>
    </submittedName>
</protein>